<dbReference type="RefSeq" id="WP_341841458.1">
    <property type="nucleotide sequence ID" value="NZ_CP149792.1"/>
</dbReference>
<dbReference type="SUPFAM" id="SSF54909">
    <property type="entry name" value="Dimeric alpha+beta barrel"/>
    <property type="match status" value="1"/>
</dbReference>
<dbReference type="PANTHER" id="PTHR41521:SF4">
    <property type="entry name" value="BLR0684 PROTEIN"/>
    <property type="match status" value="1"/>
</dbReference>
<evidence type="ECO:0000313" key="2">
    <source>
        <dbReference type="EMBL" id="WZN46776.1"/>
    </source>
</evidence>
<organism evidence="2 3">
    <name type="scientific">Chitinophaga caseinilytica</name>
    <dbReference type="NCBI Taxonomy" id="2267521"/>
    <lineage>
        <taxon>Bacteria</taxon>
        <taxon>Pseudomonadati</taxon>
        <taxon>Bacteroidota</taxon>
        <taxon>Chitinophagia</taxon>
        <taxon>Chitinophagales</taxon>
        <taxon>Chitinophagaceae</taxon>
        <taxon>Chitinophaga</taxon>
    </lineage>
</organism>
<accession>A0ABZ2Z3E7</accession>
<gene>
    <name evidence="2" type="ORF">WJU22_01080</name>
</gene>
<dbReference type="InterPro" id="IPR011008">
    <property type="entry name" value="Dimeric_a/b-barrel"/>
</dbReference>
<dbReference type="Pfam" id="PF07045">
    <property type="entry name" value="DUF1330"/>
    <property type="match status" value="1"/>
</dbReference>
<reference evidence="2 3" key="1">
    <citation type="submission" date="2024-03" db="EMBL/GenBank/DDBJ databases">
        <title>Chitinophaga caseinilytica sp. nov., a casein hydrolysing bacterium isolated from forest soil.</title>
        <authorList>
            <person name="Lee D.S."/>
            <person name="Han D.M."/>
            <person name="Baek J.H."/>
            <person name="Choi D.G."/>
            <person name="Jeon J.H."/>
            <person name="Jeon C.O."/>
        </authorList>
    </citation>
    <scope>NUCLEOTIDE SEQUENCE [LARGE SCALE GENOMIC DNA]</scope>
    <source>
        <strain evidence="2 3">KACC 19118</strain>
    </source>
</reference>
<name>A0ABZ2Z3E7_9BACT</name>
<protein>
    <submittedName>
        <fullName evidence="2">DUF1330 domain-containing protein</fullName>
    </submittedName>
</protein>
<proteinExistence type="predicted"/>
<keyword evidence="3" id="KW-1185">Reference proteome</keyword>
<dbReference type="PANTHER" id="PTHR41521">
    <property type="match status" value="1"/>
</dbReference>
<dbReference type="EMBL" id="CP150096">
    <property type="protein sequence ID" value="WZN46776.1"/>
    <property type="molecule type" value="Genomic_DNA"/>
</dbReference>
<dbReference type="Gene3D" id="3.30.70.100">
    <property type="match status" value="1"/>
</dbReference>
<feature type="domain" description="DUF1330" evidence="1">
    <location>
        <begin position="3"/>
        <end position="94"/>
    </location>
</feature>
<evidence type="ECO:0000313" key="3">
    <source>
        <dbReference type="Proteomes" id="UP001449657"/>
    </source>
</evidence>
<dbReference type="Proteomes" id="UP001449657">
    <property type="component" value="Chromosome"/>
</dbReference>
<dbReference type="InterPro" id="IPR010753">
    <property type="entry name" value="DUF1330"/>
</dbReference>
<sequence length="100" mass="11177">MAVYYINSYDITDPELFKTYGPKLLPILRKYGAEILASDTAGIAVEGNPRLMNAVVKFPSEEAAMQCYNDPEYQPVKAIRQQATANCTMVLVKEFQLPAK</sequence>
<evidence type="ECO:0000259" key="1">
    <source>
        <dbReference type="Pfam" id="PF07045"/>
    </source>
</evidence>